<dbReference type="EMBL" id="CP013015">
    <property type="protein sequence ID" value="AMM41361.1"/>
    <property type="molecule type" value="Genomic_DNA"/>
</dbReference>
<evidence type="ECO:0000259" key="8">
    <source>
        <dbReference type="PROSITE" id="PS51379"/>
    </source>
</evidence>
<dbReference type="Proteomes" id="UP000070560">
    <property type="component" value="Chromosome"/>
</dbReference>
<dbReference type="Gene3D" id="3.30.70.20">
    <property type="match status" value="1"/>
</dbReference>
<keyword evidence="10" id="KW-1185">Reference proteome</keyword>
<dbReference type="KEGG" id="daw:HS1_001565"/>
<evidence type="ECO:0000256" key="3">
    <source>
        <dbReference type="ARBA" id="ARBA00022723"/>
    </source>
</evidence>
<keyword evidence="4" id="KW-0677">Repeat</keyword>
<sequence>MEGEQITVRVYEPSLGEYIELNPDFLVLSAAIVPNPDNEKLAQIFKISLTQDKFFLEAHMKLRPVDFSSDGLFMCGLAHGPKFIPESIVQGQAAASRAATILSKSKLQGEAIIAEVFEENCDGCGYCVGVCPFMAIKLFEYMYQGEVKKMVEVNESLCKGCGCCMATCPKRGIMVKNFDLDILSAMIETALLSSG</sequence>
<keyword evidence="6" id="KW-0408">Iron</keyword>
<dbReference type="PANTHER" id="PTHR43687">
    <property type="entry name" value="ADENYLYLSULFATE REDUCTASE, BETA SUBUNIT"/>
    <property type="match status" value="1"/>
</dbReference>
<dbReference type="PROSITE" id="PS51379">
    <property type="entry name" value="4FE4S_FER_2"/>
    <property type="match status" value="2"/>
</dbReference>
<dbReference type="Pfam" id="PF12838">
    <property type="entry name" value="Fer4_7"/>
    <property type="match status" value="1"/>
</dbReference>
<dbReference type="InterPro" id="IPR017900">
    <property type="entry name" value="4Fe4S_Fe_S_CS"/>
</dbReference>
<dbReference type="SUPFAM" id="SSF54862">
    <property type="entry name" value="4Fe-4S ferredoxins"/>
    <property type="match status" value="1"/>
</dbReference>
<reference evidence="9 10" key="1">
    <citation type="submission" date="2015-10" db="EMBL/GenBank/DDBJ databases">
        <title>Candidatus Desulfofervidus auxilii, a hydrogenotrophic sulfate-reducing bacterium involved in the thermophilic anaerobic oxidation of methane.</title>
        <authorList>
            <person name="Krukenberg V."/>
            <person name="Richter M."/>
            <person name="Wegener G."/>
        </authorList>
    </citation>
    <scope>NUCLEOTIDE SEQUENCE [LARGE SCALE GENOMIC DNA]</scope>
    <source>
        <strain evidence="9 10">HS1</strain>
    </source>
</reference>
<organism evidence="9 10">
    <name type="scientific">Desulfofervidus auxilii</name>
    <dbReference type="NCBI Taxonomy" id="1621989"/>
    <lineage>
        <taxon>Bacteria</taxon>
        <taxon>Pseudomonadati</taxon>
        <taxon>Thermodesulfobacteriota</taxon>
        <taxon>Candidatus Desulfofervidia</taxon>
        <taxon>Candidatus Desulfofervidales</taxon>
        <taxon>Candidatus Desulfofervidaceae</taxon>
        <taxon>Candidatus Desulfofervidus</taxon>
    </lineage>
</organism>
<dbReference type="PROSITE" id="PS00198">
    <property type="entry name" value="4FE4S_FER_1"/>
    <property type="match status" value="1"/>
</dbReference>
<gene>
    <name evidence="9" type="primary">hdrA</name>
    <name evidence="9" type="ORF">HS1_001565</name>
</gene>
<keyword evidence="7" id="KW-0411">Iron-sulfur</keyword>
<evidence type="ECO:0000256" key="6">
    <source>
        <dbReference type="ARBA" id="ARBA00023004"/>
    </source>
</evidence>
<protein>
    <submittedName>
        <fullName evidence="9">Heterodisulfide reductase, subunit A</fullName>
        <ecNumber evidence="9">1.8.98.1</ecNumber>
    </submittedName>
</protein>
<dbReference type="GO" id="GO:0051912">
    <property type="term" value="F:CoB--CoM heterodisulfide reductase activity"/>
    <property type="evidence" value="ECO:0007669"/>
    <property type="project" value="UniProtKB-EC"/>
</dbReference>
<evidence type="ECO:0000256" key="4">
    <source>
        <dbReference type="ARBA" id="ARBA00022737"/>
    </source>
</evidence>
<feature type="domain" description="4Fe-4S ferredoxin-type" evidence="8">
    <location>
        <begin position="112"/>
        <end position="141"/>
    </location>
</feature>
<evidence type="ECO:0000313" key="10">
    <source>
        <dbReference type="Proteomes" id="UP000070560"/>
    </source>
</evidence>
<dbReference type="InterPro" id="IPR017896">
    <property type="entry name" value="4Fe4S_Fe-S-bd"/>
</dbReference>
<name>A0A7U4QL77_DESA2</name>
<evidence type="ECO:0000256" key="5">
    <source>
        <dbReference type="ARBA" id="ARBA00022982"/>
    </source>
</evidence>
<evidence type="ECO:0000256" key="7">
    <source>
        <dbReference type="ARBA" id="ARBA00023014"/>
    </source>
</evidence>
<keyword evidence="3" id="KW-0479">Metal-binding</keyword>
<keyword evidence="9" id="KW-0560">Oxidoreductase</keyword>
<proteinExistence type="predicted"/>
<dbReference type="AlphaFoldDB" id="A0A7U4QL77"/>
<dbReference type="GO" id="GO:0051539">
    <property type="term" value="F:4 iron, 4 sulfur cluster binding"/>
    <property type="evidence" value="ECO:0007669"/>
    <property type="project" value="UniProtKB-KW"/>
</dbReference>
<dbReference type="PANTHER" id="PTHR43687:SF6">
    <property type="entry name" value="L-ASPARTATE SEMIALDEHYDE SULFURTRANSFERASE IRON-SULFUR SUBUNIT"/>
    <property type="match status" value="1"/>
</dbReference>
<keyword evidence="5" id="KW-0249">Electron transport</keyword>
<dbReference type="GO" id="GO:0046872">
    <property type="term" value="F:metal ion binding"/>
    <property type="evidence" value="ECO:0007669"/>
    <property type="project" value="UniProtKB-KW"/>
</dbReference>
<evidence type="ECO:0000256" key="1">
    <source>
        <dbReference type="ARBA" id="ARBA00022448"/>
    </source>
</evidence>
<keyword evidence="1" id="KW-0813">Transport</keyword>
<dbReference type="EC" id="1.8.98.1" evidence="9"/>
<feature type="domain" description="4Fe-4S ferredoxin-type" evidence="8">
    <location>
        <begin position="149"/>
        <end position="178"/>
    </location>
</feature>
<evidence type="ECO:0000313" key="9">
    <source>
        <dbReference type="EMBL" id="AMM41361.1"/>
    </source>
</evidence>
<dbReference type="InterPro" id="IPR050572">
    <property type="entry name" value="Fe-S_Ferredoxin"/>
</dbReference>
<evidence type="ECO:0000256" key="2">
    <source>
        <dbReference type="ARBA" id="ARBA00022485"/>
    </source>
</evidence>
<accession>A0A7U4QL77</accession>
<keyword evidence="2" id="KW-0004">4Fe-4S</keyword>